<dbReference type="AlphaFoldDB" id="A0AAN8WR82"/>
<dbReference type="InterPro" id="IPR013783">
    <property type="entry name" value="Ig-like_fold"/>
</dbReference>
<feature type="transmembrane region" description="Helical" evidence="1">
    <location>
        <begin position="346"/>
        <end position="368"/>
    </location>
</feature>
<comment type="caution">
    <text evidence="3">The sequence shown here is derived from an EMBL/GenBank/DDBJ whole genome shotgun (WGS) entry which is preliminary data.</text>
</comment>
<dbReference type="NCBIfam" id="NF041940">
    <property type="entry name" value="choice_anch_X"/>
    <property type="match status" value="1"/>
</dbReference>
<dbReference type="SUPFAM" id="SSF49265">
    <property type="entry name" value="Fibronectin type III"/>
    <property type="match status" value="1"/>
</dbReference>
<reference evidence="3 4" key="1">
    <citation type="submission" date="2023-11" db="EMBL/GenBank/DDBJ databases">
        <title>Halocaridina rubra genome assembly.</title>
        <authorList>
            <person name="Smith C."/>
        </authorList>
    </citation>
    <scope>NUCLEOTIDE SEQUENCE [LARGE SCALE GENOMIC DNA]</scope>
    <source>
        <strain evidence="3">EP-1</strain>
        <tissue evidence="3">Whole</tissue>
    </source>
</reference>
<evidence type="ECO:0000313" key="4">
    <source>
        <dbReference type="Proteomes" id="UP001381693"/>
    </source>
</evidence>
<protein>
    <recommendedName>
        <fullName evidence="2">Fibronectin type-III domain-containing protein</fullName>
    </recommendedName>
</protein>
<dbReference type="EMBL" id="JAXCGZ010015205">
    <property type="protein sequence ID" value="KAK7070876.1"/>
    <property type="molecule type" value="Genomic_DNA"/>
</dbReference>
<dbReference type="InterPro" id="IPR036116">
    <property type="entry name" value="FN3_sf"/>
</dbReference>
<dbReference type="CDD" id="cd00063">
    <property type="entry name" value="FN3"/>
    <property type="match status" value="1"/>
</dbReference>
<accession>A0AAN8WR82</accession>
<name>A0AAN8WR82_HALRR</name>
<evidence type="ECO:0000313" key="3">
    <source>
        <dbReference type="EMBL" id="KAK7070876.1"/>
    </source>
</evidence>
<organism evidence="3 4">
    <name type="scientific">Halocaridina rubra</name>
    <name type="common">Hawaiian red shrimp</name>
    <dbReference type="NCBI Taxonomy" id="373956"/>
    <lineage>
        <taxon>Eukaryota</taxon>
        <taxon>Metazoa</taxon>
        <taxon>Ecdysozoa</taxon>
        <taxon>Arthropoda</taxon>
        <taxon>Crustacea</taxon>
        <taxon>Multicrustacea</taxon>
        <taxon>Malacostraca</taxon>
        <taxon>Eumalacostraca</taxon>
        <taxon>Eucarida</taxon>
        <taxon>Decapoda</taxon>
        <taxon>Pleocyemata</taxon>
        <taxon>Caridea</taxon>
        <taxon>Atyoidea</taxon>
        <taxon>Atyidae</taxon>
        <taxon>Halocaridina</taxon>
    </lineage>
</organism>
<dbReference type="Gene3D" id="2.60.40.10">
    <property type="entry name" value="Immunoglobulins"/>
    <property type="match status" value="1"/>
</dbReference>
<dbReference type="SMART" id="SM00060">
    <property type="entry name" value="FN3"/>
    <property type="match status" value="1"/>
</dbReference>
<sequence>MVGLSGNFQRVIRVSVTAQAKDPETLPIYTLSWISTASTDVDASVIPVIIFAKVSQGAMPVVGARVRAYITRPYSTNTAVEIDLKDNGQGADVQMGDGIYSRYFTLFTTTGRYAVKAQVWDEGSSYINNGFIASRQQKISGFYPPLWYERISPLTLTRLSPMDPLNGPDPCCGSSVPFDPSKATPTGPFLRTSAAGSFKVTKVPLSGDVAAPSRVLNLQVSPNNYTSLNLNWTAPGDDYDIGTVLGYEIRMSTNRNDLLEDTFNGTTNSTLLLGLNESMNMTEIIVEAGETAYFLVQLQRPIDEGTVYYFALRATDHALQQSKVSNIGLLFIDKVSPKPDDGLPSWAVALIVIGTLMIIALIGAIIYISDTFGLRSRNPATSSTPGSQF</sequence>
<keyword evidence="4" id="KW-1185">Reference proteome</keyword>
<keyword evidence="1" id="KW-1133">Transmembrane helix</keyword>
<dbReference type="Proteomes" id="UP001381693">
    <property type="component" value="Unassembled WGS sequence"/>
</dbReference>
<proteinExistence type="predicted"/>
<dbReference type="InterPro" id="IPR003961">
    <property type="entry name" value="FN3_dom"/>
</dbReference>
<keyword evidence="1" id="KW-0472">Membrane</keyword>
<keyword evidence="1" id="KW-0812">Transmembrane</keyword>
<evidence type="ECO:0000259" key="2">
    <source>
        <dbReference type="SMART" id="SM00060"/>
    </source>
</evidence>
<gene>
    <name evidence="3" type="ORF">SK128_014952</name>
</gene>
<evidence type="ECO:0000256" key="1">
    <source>
        <dbReference type="SAM" id="Phobius"/>
    </source>
</evidence>
<feature type="domain" description="Fibronectin type-III" evidence="2">
    <location>
        <begin position="212"/>
        <end position="322"/>
    </location>
</feature>